<dbReference type="RefSeq" id="WP_377460539.1">
    <property type="nucleotide sequence ID" value="NZ_JBHLUB010000032.1"/>
</dbReference>
<feature type="transmembrane region" description="Helical" evidence="11">
    <location>
        <begin position="745"/>
        <end position="762"/>
    </location>
</feature>
<dbReference type="Pfam" id="PF13244">
    <property type="entry name" value="MbhD"/>
    <property type="match status" value="1"/>
</dbReference>
<dbReference type="InterPro" id="IPR050616">
    <property type="entry name" value="CPA3_Na-H_Antiporter_A"/>
</dbReference>
<evidence type="ECO:0000256" key="11">
    <source>
        <dbReference type="SAM" id="Phobius"/>
    </source>
</evidence>
<feature type="transmembrane region" description="Helical" evidence="11">
    <location>
        <begin position="905"/>
        <end position="928"/>
    </location>
</feature>
<feature type="domain" description="Na+/H+ antiporter MnhB subunit-related protein" evidence="14">
    <location>
        <begin position="806"/>
        <end position="922"/>
    </location>
</feature>
<feature type="transmembrane region" description="Helical" evidence="11">
    <location>
        <begin position="135"/>
        <end position="153"/>
    </location>
</feature>
<feature type="region of interest" description="Disordered" evidence="10">
    <location>
        <begin position="957"/>
        <end position="1010"/>
    </location>
</feature>
<reference evidence="17 18" key="1">
    <citation type="submission" date="2024-09" db="EMBL/GenBank/DDBJ databases">
        <authorList>
            <person name="Sun Q."/>
            <person name="Mori K."/>
        </authorList>
    </citation>
    <scope>NUCLEOTIDE SEQUENCE [LARGE SCALE GENOMIC DNA]</scope>
    <source>
        <strain evidence="17 18">NCAIM B.02604</strain>
    </source>
</reference>
<feature type="domain" description="NADH-Ubiquinone oxidoreductase (complex I) chain 5 N-terminal" evidence="13">
    <location>
        <begin position="69"/>
        <end position="114"/>
    </location>
</feature>
<keyword evidence="2" id="KW-0813">Transport</keyword>
<feature type="compositionally biased region" description="Basic and acidic residues" evidence="10">
    <location>
        <begin position="957"/>
        <end position="973"/>
    </location>
</feature>
<feature type="transmembrane region" description="Helical" evidence="11">
    <location>
        <begin position="449"/>
        <end position="472"/>
    </location>
</feature>
<feature type="transmembrane region" description="Helical" evidence="11">
    <location>
        <begin position="80"/>
        <end position="100"/>
    </location>
</feature>
<evidence type="ECO:0000256" key="5">
    <source>
        <dbReference type="ARBA" id="ARBA00022692"/>
    </source>
</evidence>
<gene>
    <name evidence="17" type="ORF">ACFFFR_11340</name>
</gene>
<keyword evidence="3" id="KW-0050">Antiport</keyword>
<dbReference type="Pfam" id="PF00662">
    <property type="entry name" value="Proton_antipo_N"/>
    <property type="match status" value="1"/>
</dbReference>
<dbReference type="NCBIfam" id="NF009290">
    <property type="entry name" value="PRK12650.1"/>
    <property type="match status" value="1"/>
</dbReference>
<dbReference type="InterPro" id="IPR001750">
    <property type="entry name" value="ND/Mrp_TM"/>
</dbReference>
<feature type="transmembrane region" description="Helical" evidence="11">
    <location>
        <begin position="808"/>
        <end position="827"/>
    </location>
</feature>
<dbReference type="InterPro" id="IPR001516">
    <property type="entry name" value="Proton_antipo_N"/>
</dbReference>
<evidence type="ECO:0000256" key="7">
    <source>
        <dbReference type="ARBA" id="ARBA00023065"/>
    </source>
</evidence>
<comment type="caution">
    <text evidence="17">The sequence shown here is derived from an EMBL/GenBank/DDBJ whole genome shotgun (WGS) entry which is preliminary data.</text>
</comment>
<evidence type="ECO:0000256" key="3">
    <source>
        <dbReference type="ARBA" id="ARBA00022449"/>
    </source>
</evidence>
<evidence type="ECO:0000259" key="15">
    <source>
        <dbReference type="Pfam" id="PF13244"/>
    </source>
</evidence>
<feature type="transmembrane region" description="Helical" evidence="11">
    <location>
        <begin position="410"/>
        <end position="437"/>
    </location>
</feature>
<dbReference type="Pfam" id="PF04039">
    <property type="entry name" value="MnhB"/>
    <property type="match status" value="1"/>
</dbReference>
<keyword evidence="18" id="KW-1185">Reference proteome</keyword>
<feature type="transmembrane region" description="Helical" evidence="11">
    <location>
        <begin position="597"/>
        <end position="618"/>
    </location>
</feature>
<dbReference type="PANTHER" id="PTHR43373:SF1">
    <property type="entry name" value="NA(+)_H(+) ANTIPORTER SUBUNIT A"/>
    <property type="match status" value="1"/>
</dbReference>
<feature type="domain" description="NADH:quinone oxidoreductase/Mrp antiporter transmembrane" evidence="12">
    <location>
        <begin position="131"/>
        <end position="410"/>
    </location>
</feature>
<evidence type="ECO:0000259" key="14">
    <source>
        <dbReference type="Pfam" id="PF04039"/>
    </source>
</evidence>
<keyword evidence="6 11" id="KW-1133">Transmembrane helix</keyword>
<evidence type="ECO:0000256" key="4">
    <source>
        <dbReference type="ARBA" id="ARBA00022475"/>
    </source>
</evidence>
<feature type="domain" description="MrpA C-terminal/MbhE" evidence="16">
    <location>
        <begin position="685"/>
        <end position="763"/>
    </location>
</feature>
<feature type="transmembrane region" description="Helical" evidence="11">
    <location>
        <begin position="299"/>
        <end position="317"/>
    </location>
</feature>
<evidence type="ECO:0000259" key="16">
    <source>
        <dbReference type="Pfam" id="PF20501"/>
    </source>
</evidence>
<dbReference type="Proteomes" id="UP001589862">
    <property type="component" value="Unassembled WGS sequence"/>
</dbReference>
<evidence type="ECO:0000259" key="12">
    <source>
        <dbReference type="Pfam" id="PF00361"/>
    </source>
</evidence>
<feature type="transmembrane region" description="Helical" evidence="11">
    <location>
        <begin position="562"/>
        <end position="585"/>
    </location>
</feature>
<feature type="domain" description="MrpA C-terminal/MbhD" evidence="15">
    <location>
        <begin position="607"/>
        <end position="671"/>
    </location>
</feature>
<feature type="transmembrane region" description="Helical" evidence="11">
    <location>
        <begin position="492"/>
        <end position="516"/>
    </location>
</feature>
<dbReference type="Pfam" id="PF20501">
    <property type="entry name" value="MbhE"/>
    <property type="match status" value="1"/>
</dbReference>
<feature type="transmembrane region" description="Helical" evidence="11">
    <location>
        <begin position="368"/>
        <end position="390"/>
    </location>
</feature>
<dbReference type="InterPro" id="IPR025383">
    <property type="entry name" value="MrpA_C/MbhD"/>
</dbReference>
<feature type="transmembrane region" description="Helical" evidence="11">
    <location>
        <begin position="200"/>
        <end position="220"/>
    </location>
</feature>
<evidence type="ECO:0000256" key="2">
    <source>
        <dbReference type="ARBA" id="ARBA00022448"/>
    </source>
</evidence>
<feature type="transmembrane region" description="Helical" evidence="11">
    <location>
        <begin position="112"/>
        <end position="129"/>
    </location>
</feature>
<evidence type="ECO:0000256" key="8">
    <source>
        <dbReference type="ARBA" id="ARBA00023136"/>
    </source>
</evidence>
<evidence type="ECO:0000313" key="18">
    <source>
        <dbReference type="Proteomes" id="UP001589862"/>
    </source>
</evidence>
<dbReference type="InterPro" id="IPR046806">
    <property type="entry name" value="MrpA_C/MbhE"/>
</dbReference>
<feature type="transmembrane region" description="Helical" evidence="11">
    <location>
        <begin position="625"/>
        <end position="643"/>
    </location>
</feature>
<feature type="transmembrane region" description="Helical" evidence="11">
    <location>
        <begin position="323"/>
        <end position="347"/>
    </location>
</feature>
<feature type="transmembrane region" description="Helical" evidence="11">
    <location>
        <begin position="165"/>
        <end position="188"/>
    </location>
</feature>
<evidence type="ECO:0000256" key="6">
    <source>
        <dbReference type="ARBA" id="ARBA00022989"/>
    </source>
</evidence>
<dbReference type="EMBL" id="JBHLUB010000032">
    <property type="protein sequence ID" value="MFC0582961.1"/>
    <property type="molecule type" value="Genomic_DNA"/>
</dbReference>
<evidence type="ECO:0000259" key="13">
    <source>
        <dbReference type="Pfam" id="PF00662"/>
    </source>
</evidence>
<organism evidence="17 18">
    <name type="scientific">Micrococcoides hystricis</name>
    <dbReference type="NCBI Taxonomy" id="1572761"/>
    <lineage>
        <taxon>Bacteria</taxon>
        <taxon>Bacillati</taxon>
        <taxon>Actinomycetota</taxon>
        <taxon>Actinomycetes</taxon>
        <taxon>Micrococcales</taxon>
        <taxon>Micrococcaceae</taxon>
        <taxon>Micrococcoides</taxon>
    </lineage>
</organism>
<dbReference type="InterPro" id="IPR007182">
    <property type="entry name" value="MnhB"/>
</dbReference>
<dbReference type="PANTHER" id="PTHR43373">
    <property type="entry name" value="NA(+)/H(+) ANTIPORTER SUBUNIT"/>
    <property type="match status" value="1"/>
</dbReference>
<keyword evidence="4" id="KW-1003">Cell membrane</keyword>
<sequence length="1010" mass="106822">MPVLLTLGCLSLSVALAWPLSRVMGRHAGWVLAPLYVLAAALFTPAALPVLTGNADTTATDYSIPWVPGLGVDFAFHTDGIGVLFTYIATLIGAIVFLYATKYLTDKENHTSFYLVMTIFTLAMVGLVLTNDLVVLFICWELTSLASFLLIARSGTGGQEASLRTLLLTFIGGLTLLAAVALMAFTAGTTAITEVLGHTMWSDVGFTTLVVVLIIIAAGTKSAQFPFHVWLPDAMAAATPVSAYLHAAAVVKAGIFLLMRFSPAFHENLTWSTTLVFLGLITSIVGGWFAFAQPDLKKLMAYSTVSQLGLIVAAIGTGTELGMIAAIIHTIVHALFKSGLFMMVGVIDHATGTRQLDRMPQLYKAMPVSFIVTLLGTAAMAGLPPLFGFLSKESILTAVYEHPLGAGVGISALVLAGIGAVLTFSYCAKILVGAFITGEADKDIHPTPAMLIIPAALPILASAVLVFFLPAVEKFITPMVDAGLPIQSHPHLTLWHGFTPPLFVTLAVFVIGFILLAKYKSVWPYVERKGKTITGAEVIAAITGVITRASIRLGRVTDSMHAATHVAPMLAGLGAIGFASLFVFGSSGSLAPFTPGINHPIDAVVLVLIIAAVATLIFATTRLAATLALSAIGGLAVVQIISLGAPDVALTQLLVEALTIIVIMLVLQKLPLTFGSKHRFQPGKFTFAALVGLGAGAAAFTFLGRRERSDVARYYLENTQEITGGDNIVNVILVEFRALDTMGELIVLGMTGVAIIAILSTIRNDKLDPTGSKDPAFTPEPELALRGPESAAARGVRISWGNVVQLQLMLRMIVPILTILSAIIFWRGHNEPGGGFIAALVGSAVVGLLYLSTSTDRQIGPPRLPVYLIGAGVGIAVLTGFWGLLGAGSFLEPIGTYFLGQHLSTALVFDLGVYLAVLGLMMVAFNLLGTSTVKQLDPTFGVDEAETKHSVAEWGISHEAEERPEYTRERTDESVSGPLPGPMDEIGPTKIKPHTQYIASGTKPKEVGRK</sequence>
<evidence type="ECO:0000256" key="9">
    <source>
        <dbReference type="RuleBase" id="RU000320"/>
    </source>
</evidence>
<dbReference type="Pfam" id="PF00361">
    <property type="entry name" value="Proton_antipo_M"/>
    <property type="match status" value="1"/>
</dbReference>
<name>A0ABV6PCW6_9MICC</name>
<keyword evidence="5 9" id="KW-0812">Transmembrane</keyword>
<protein>
    <submittedName>
        <fullName evidence="17">DUF4040 family protein</fullName>
    </submittedName>
</protein>
<feature type="transmembrane region" description="Helical" evidence="11">
    <location>
        <begin position="833"/>
        <end position="852"/>
    </location>
</feature>
<evidence type="ECO:0000313" key="17">
    <source>
        <dbReference type="EMBL" id="MFC0582961.1"/>
    </source>
</evidence>
<keyword evidence="8 11" id="KW-0472">Membrane</keyword>
<keyword evidence="7" id="KW-0406">Ion transport</keyword>
<evidence type="ECO:0000256" key="10">
    <source>
        <dbReference type="SAM" id="MobiDB-lite"/>
    </source>
</evidence>
<accession>A0ABV6PCW6</accession>
<feature type="transmembrane region" description="Helical" evidence="11">
    <location>
        <begin position="864"/>
        <end position="885"/>
    </location>
</feature>
<proteinExistence type="predicted"/>
<feature type="transmembrane region" description="Helical" evidence="11">
    <location>
        <begin position="649"/>
        <end position="667"/>
    </location>
</feature>
<comment type="subcellular location">
    <subcellularLocation>
        <location evidence="1">Cell membrane</location>
        <topology evidence="1">Multi-pass membrane protein</topology>
    </subcellularLocation>
    <subcellularLocation>
        <location evidence="9">Membrane</location>
        <topology evidence="9">Multi-pass membrane protein</topology>
    </subcellularLocation>
</comment>
<evidence type="ECO:0000256" key="1">
    <source>
        <dbReference type="ARBA" id="ARBA00004651"/>
    </source>
</evidence>
<feature type="transmembrane region" description="Helical" evidence="11">
    <location>
        <begin position="271"/>
        <end position="292"/>
    </location>
</feature>
<dbReference type="PRINTS" id="PR01434">
    <property type="entry name" value="NADHDHGNASE5"/>
</dbReference>
<feature type="transmembrane region" description="Helical" evidence="11">
    <location>
        <begin position="687"/>
        <end position="704"/>
    </location>
</feature>